<reference evidence="2" key="1">
    <citation type="submission" date="2014-11" db="EMBL/GenBank/DDBJ databases">
        <authorList>
            <person name="Amaro Gonzalez C."/>
        </authorList>
    </citation>
    <scope>NUCLEOTIDE SEQUENCE</scope>
</reference>
<reference evidence="2" key="2">
    <citation type="journal article" date="2015" name="Fish Shellfish Immunol.">
        <title>Early steps in the European eel (Anguilla anguilla)-Vibrio vulnificus interaction in the gills: Role of the RtxA13 toxin.</title>
        <authorList>
            <person name="Callol A."/>
            <person name="Pajuelo D."/>
            <person name="Ebbesson L."/>
            <person name="Teles M."/>
            <person name="MacKenzie S."/>
            <person name="Amaro C."/>
        </authorList>
    </citation>
    <scope>NUCLEOTIDE SEQUENCE</scope>
</reference>
<organism evidence="2">
    <name type="scientific">Anguilla anguilla</name>
    <name type="common">European freshwater eel</name>
    <name type="synonym">Muraena anguilla</name>
    <dbReference type="NCBI Taxonomy" id="7936"/>
    <lineage>
        <taxon>Eukaryota</taxon>
        <taxon>Metazoa</taxon>
        <taxon>Chordata</taxon>
        <taxon>Craniata</taxon>
        <taxon>Vertebrata</taxon>
        <taxon>Euteleostomi</taxon>
        <taxon>Actinopterygii</taxon>
        <taxon>Neopterygii</taxon>
        <taxon>Teleostei</taxon>
        <taxon>Anguilliformes</taxon>
        <taxon>Anguillidae</taxon>
        <taxon>Anguilla</taxon>
    </lineage>
</organism>
<feature type="transmembrane region" description="Helical" evidence="1">
    <location>
        <begin position="40"/>
        <end position="60"/>
    </location>
</feature>
<keyword evidence="1" id="KW-0812">Transmembrane</keyword>
<sequence length="61" mass="6351">MHPQRGTPFCFVLLHCIMGAGRMGFLPVGASRNEKSVVEVWLGNGLLDVVGAAAGAVVVLT</sequence>
<accession>A0A0E9QXT1</accession>
<name>A0A0E9QXT1_ANGAN</name>
<evidence type="ECO:0000256" key="1">
    <source>
        <dbReference type="SAM" id="Phobius"/>
    </source>
</evidence>
<proteinExistence type="predicted"/>
<dbReference type="AlphaFoldDB" id="A0A0E9QXT1"/>
<keyword evidence="1" id="KW-0472">Membrane</keyword>
<protein>
    <submittedName>
        <fullName evidence="2">Uncharacterized protein</fullName>
    </submittedName>
</protein>
<feature type="transmembrane region" description="Helical" evidence="1">
    <location>
        <begin position="6"/>
        <end position="28"/>
    </location>
</feature>
<keyword evidence="1" id="KW-1133">Transmembrane helix</keyword>
<dbReference type="EMBL" id="GBXM01087679">
    <property type="protein sequence ID" value="JAH20898.1"/>
    <property type="molecule type" value="Transcribed_RNA"/>
</dbReference>
<evidence type="ECO:0000313" key="2">
    <source>
        <dbReference type="EMBL" id="JAH20898.1"/>
    </source>
</evidence>